<dbReference type="InterPro" id="IPR002921">
    <property type="entry name" value="Fungal_lipase-type"/>
</dbReference>
<feature type="domain" description="Fungal lipase-type" evidence="5">
    <location>
        <begin position="131"/>
        <end position="284"/>
    </location>
</feature>
<dbReference type="OrthoDB" id="426718at2759"/>
<evidence type="ECO:0000256" key="1">
    <source>
        <dbReference type="ARBA" id="ARBA00023157"/>
    </source>
</evidence>
<dbReference type="CDD" id="cd00519">
    <property type="entry name" value="Lipase_3"/>
    <property type="match status" value="1"/>
</dbReference>
<dbReference type="EMBL" id="KN833064">
    <property type="protein sequence ID" value="KIM74233.1"/>
    <property type="molecule type" value="Genomic_DNA"/>
</dbReference>
<organism evidence="6 7">
    <name type="scientific">Piloderma croceum (strain F 1598)</name>
    <dbReference type="NCBI Taxonomy" id="765440"/>
    <lineage>
        <taxon>Eukaryota</taxon>
        <taxon>Fungi</taxon>
        <taxon>Dikarya</taxon>
        <taxon>Basidiomycota</taxon>
        <taxon>Agaricomycotina</taxon>
        <taxon>Agaricomycetes</taxon>
        <taxon>Agaricomycetidae</taxon>
        <taxon>Atheliales</taxon>
        <taxon>Atheliaceae</taxon>
        <taxon>Piloderma</taxon>
    </lineage>
</organism>
<keyword evidence="7" id="KW-1185">Reference proteome</keyword>
<evidence type="ECO:0000259" key="5">
    <source>
        <dbReference type="Pfam" id="PF01764"/>
    </source>
</evidence>
<evidence type="ECO:0000256" key="3">
    <source>
        <dbReference type="ARBA" id="ARBA00047591"/>
    </source>
</evidence>
<evidence type="ECO:0000313" key="7">
    <source>
        <dbReference type="Proteomes" id="UP000054166"/>
    </source>
</evidence>
<dbReference type="STRING" id="765440.A0A0C3AK42"/>
<dbReference type="Proteomes" id="UP000054166">
    <property type="component" value="Unassembled WGS sequence"/>
</dbReference>
<keyword evidence="1" id="KW-1015">Disulfide bond</keyword>
<dbReference type="HOGENOM" id="CLU_038588_0_0_1"/>
<accession>A0A0C3AK42</accession>
<dbReference type="Gene3D" id="3.40.50.1820">
    <property type="entry name" value="alpha/beta hydrolase"/>
    <property type="match status" value="1"/>
</dbReference>
<dbReference type="InterPro" id="IPR029058">
    <property type="entry name" value="AB_hydrolase_fold"/>
</dbReference>
<protein>
    <recommendedName>
        <fullName evidence="5">Fungal lipase-type domain-containing protein</fullName>
    </recommendedName>
</protein>
<dbReference type="PANTHER" id="PTHR45856:SF24">
    <property type="entry name" value="FUNGAL LIPASE-LIKE DOMAIN-CONTAINING PROTEIN"/>
    <property type="match status" value="1"/>
</dbReference>
<dbReference type="Pfam" id="PF01764">
    <property type="entry name" value="Lipase_3"/>
    <property type="match status" value="1"/>
</dbReference>
<comment type="catalytic activity">
    <reaction evidence="4">
        <text>a monoacylglycerol + H2O = glycerol + a fatty acid + H(+)</text>
        <dbReference type="Rhea" id="RHEA:15245"/>
        <dbReference type="ChEBI" id="CHEBI:15377"/>
        <dbReference type="ChEBI" id="CHEBI:15378"/>
        <dbReference type="ChEBI" id="CHEBI:17408"/>
        <dbReference type="ChEBI" id="CHEBI:17754"/>
        <dbReference type="ChEBI" id="CHEBI:28868"/>
    </reaction>
</comment>
<dbReference type="AlphaFoldDB" id="A0A0C3AK42"/>
<gene>
    <name evidence="6" type="ORF">PILCRDRAFT_828392</name>
</gene>
<dbReference type="InParanoid" id="A0A0C3AK42"/>
<evidence type="ECO:0000256" key="2">
    <source>
        <dbReference type="ARBA" id="ARBA00043996"/>
    </source>
</evidence>
<reference evidence="7" key="2">
    <citation type="submission" date="2015-01" db="EMBL/GenBank/DDBJ databases">
        <title>Evolutionary Origins and Diversification of the Mycorrhizal Mutualists.</title>
        <authorList>
            <consortium name="DOE Joint Genome Institute"/>
            <consortium name="Mycorrhizal Genomics Consortium"/>
            <person name="Kohler A."/>
            <person name="Kuo A."/>
            <person name="Nagy L.G."/>
            <person name="Floudas D."/>
            <person name="Copeland A."/>
            <person name="Barry K.W."/>
            <person name="Cichocki N."/>
            <person name="Veneault-Fourrey C."/>
            <person name="LaButti K."/>
            <person name="Lindquist E.A."/>
            <person name="Lipzen A."/>
            <person name="Lundell T."/>
            <person name="Morin E."/>
            <person name="Murat C."/>
            <person name="Riley R."/>
            <person name="Ohm R."/>
            <person name="Sun H."/>
            <person name="Tunlid A."/>
            <person name="Henrissat B."/>
            <person name="Grigoriev I.V."/>
            <person name="Hibbett D.S."/>
            <person name="Martin F."/>
        </authorList>
    </citation>
    <scope>NUCLEOTIDE SEQUENCE [LARGE SCALE GENOMIC DNA]</scope>
    <source>
        <strain evidence="7">F 1598</strain>
    </source>
</reference>
<name>A0A0C3AK42_PILCF</name>
<comment type="catalytic activity">
    <reaction evidence="3">
        <text>a diacylglycerol + H2O = a monoacylglycerol + a fatty acid + H(+)</text>
        <dbReference type="Rhea" id="RHEA:32731"/>
        <dbReference type="ChEBI" id="CHEBI:15377"/>
        <dbReference type="ChEBI" id="CHEBI:15378"/>
        <dbReference type="ChEBI" id="CHEBI:17408"/>
        <dbReference type="ChEBI" id="CHEBI:18035"/>
        <dbReference type="ChEBI" id="CHEBI:28868"/>
    </reaction>
</comment>
<dbReference type="InterPro" id="IPR051218">
    <property type="entry name" value="Sec_MonoDiacylglyc_Lipase"/>
</dbReference>
<dbReference type="GO" id="GO:0006629">
    <property type="term" value="P:lipid metabolic process"/>
    <property type="evidence" value="ECO:0007669"/>
    <property type="project" value="InterPro"/>
</dbReference>
<evidence type="ECO:0000256" key="4">
    <source>
        <dbReference type="ARBA" id="ARBA00048461"/>
    </source>
</evidence>
<proteinExistence type="inferred from homology"/>
<sequence length="380" mass="43091">MIHLMNWLKGTSAARSLPEKQRRMYTSEQTDNFRLIAKLFAVQSSRTLTSKDLASSDLQRELAEIGQFAEVAHGTVSPAFIWEHMESLMQPHFPLDGYDALRGSELIAAFRGTVAELQCYIAYRPPTKQLIIAFSGTSSVSQTFRNLDARLIAYPGGERCAVHAGFWRLYNGVRSRVLSELDKALTQYDIEEIVCTGHSMGAVMCYLFALDIMGADTAEGVPQSRPPITLPLKLALFGSPRVGNQALAEHWCRVVAERNARARSVKEYSVMCYNDGVPMIPPQNLGYCHLSQTPLYLARGHLFHIPSAESEYTSFTIDPSVMKDLTSEHPLGGHNYYNNRDMEKLLRNMKWFNAMKSREVDWAQYEDWLRKEKEKYEETG</sequence>
<evidence type="ECO:0000313" key="6">
    <source>
        <dbReference type="EMBL" id="KIM74233.1"/>
    </source>
</evidence>
<reference evidence="6 7" key="1">
    <citation type="submission" date="2014-04" db="EMBL/GenBank/DDBJ databases">
        <authorList>
            <consortium name="DOE Joint Genome Institute"/>
            <person name="Kuo A."/>
            <person name="Tarkka M."/>
            <person name="Buscot F."/>
            <person name="Kohler A."/>
            <person name="Nagy L.G."/>
            <person name="Floudas D."/>
            <person name="Copeland A."/>
            <person name="Barry K.W."/>
            <person name="Cichocki N."/>
            <person name="Veneault-Fourrey C."/>
            <person name="LaButti K."/>
            <person name="Lindquist E.A."/>
            <person name="Lipzen A."/>
            <person name="Lundell T."/>
            <person name="Morin E."/>
            <person name="Murat C."/>
            <person name="Sun H."/>
            <person name="Tunlid A."/>
            <person name="Henrissat B."/>
            <person name="Grigoriev I.V."/>
            <person name="Hibbett D.S."/>
            <person name="Martin F."/>
            <person name="Nordberg H.P."/>
            <person name="Cantor M.N."/>
            <person name="Hua S.X."/>
        </authorList>
    </citation>
    <scope>NUCLEOTIDE SEQUENCE [LARGE SCALE GENOMIC DNA]</scope>
    <source>
        <strain evidence="6 7">F 1598</strain>
    </source>
</reference>
<dbReference type="PANTHER" id="PTHR45856">
    <property type="entry name" value="ALPHA/BETA-HYDROLASES SUPERFAMILY PROTEIN"/>
    <property type="match status" value="1"/>
</dbReference>
<dbReference type="SUPFAM" id="SSF53474">
    <property type="entry name" value="alpha/beta-Hydrolases"/>
    <property type="match status" value="1"/>
</dbReference>
<comment type="similarity">
    <text evidence="2">Belongs to the AB hydrolase superfamily. Lipase family. Class 3 subfamily.</text>
</comment>